<keyword evidence="2" id="KW-1185">Reference proteome</keyword>
<reference evidence="2" key="1">
    <citation type="submission" date="2020-01" db="EMBL/GenBank/DDBJ databases">
        <title>Sphingomonas sp. strain CSW-10.</title>
        <authorList>
            <person name="Chen W.-M."/>
        </authorList>
    </citation>
    <scope>NUCLEOTIDE SEQUENCE [LARGE SCALE GENOMIC DNA]</scope>
    <source>
        <strain evidence="2">NST-5</strain>
    </source>
</reference>
<evidence type="ECO:0008006" key="3">
    <source>
        <dbReference type="Google" id="ProtNLM"/>
    </source>
</evidence>
<accession>A0ABW9ZG62</accession>
<protein>
    <recommendedName>
        <fullName evidence="3">TonB C-terminal domain-containing protein</fullName>
    </recommendedName>
</protein>
<sequence length="263" mass="29951">MQKIYNYVIAFLFLSSYGQEKCTIFVTDSSKNPLESVLLLNLQNQKFAYSDSTGKVSIEASNLNDSLKLSLPSFEEKKLTFEDLHLANGQVILQSKPIYLDEIVIESNEDISFEISGKKKYYSSFISNGGALVSGYLHKKKTSYNKLKSVTFKFDKPQSSVDSKIRLVILEQSTLMPIKEYRLSEEISEEVILDVDSFTEFEQGKNYLIGFELVGNSKNEVKVLSSSVKNAATYIKPKPFSKWTPLEKNRPTFIINYKLTFTK</sequence>
<dbReference type="RefSeq" id="WP_166537581.1">
    <property type="nucleotide sequence ID" value="NZ_JAABLM010000014.1"/>
</dbReference>
<name>A0ABW9ZG62_9FLAO</name>
<dbReference type="EMBL" id="JAABLM010000014">
    <property type="protein sequence ID" value="NBL65758.1"/>
    <property type="molecule type" value="Genomic_DNA"/>
</dbReference>
<dbReference type="Proteomes" id="UP000798602">
    <property type="component" value="Unassembled WGS sequence"/>
</dbReference>
<proteinExistence type="predicted"/>
<evidence type="ECO:0000313" key="1">
    <source>
        <dbReference type="EMBL" id="NBL65758.1"/>
    </source>
</evidence>
<organism evidence="1 2">
    <name type="scientific">Flavobacterium ichthyis</name>
    <dbReference type="NCBI Taxonomy" id="2698827"/>
    <lineage>
        <taxon>Bacteria</taxon>
        <taxon>Pseudomonadati</taxon>
        <taxon>Bacteroidota</taxon>
        <taxon>Flavobacteriia</taxon>
        <taxon>Flavobacteriales</taxon>
        <taxon>Flavobacteriaceae</taxon>
        <taxon>Flavobacterium</taxon>
    </lineage>
</organism>
<gene>
    <name evidence="1" type="ORF">GV828_11155</name>
</gene>
<comment type="caution">
    <text evidence="1">The sequence shown here is derived from an EMBL/GenBank/DDBJ whole genome shotgun (WGS) entry which is preliminary data.</text>
</comment>
<evidence type="ECO:0000313" key="2">
    <source>
        <dbReference type="Proteomes" id="UP000798602"/>
    </source>
</evidence>